<reference evidence="1" key="1">
    <citation type="submission" date="2021-01" db="EMBL/GenBank/DDBJ databases">
        <title>Complete genome sequence of Clostridiales bacterium R-7.</title>
        <authorList>
            <person name="Mahoney-Kurpe S.C."/>
            <person name="Palevich N."/>
            <person name="Koike S."/>
            <person name="Moon C.D."/>
            <person name="Attwood G.T."/>
        </authorList>
    </citation>
    <scope>NUCLEOTIDE SEQUENCE</scope>
    <source>
        <strain evidence="1">R-7</strain>
    </source>
</reference>
<proteinExistence type="predicted"/>
<dbReference type="EMBL" id="CP068393">
    <property type="protein sequence ID" value="QUC67661.1"/>
    <property type="molecule type" value="Genomic_DNA"/>
</dbReference>
<evidence type="ECO:0000313" key="2">
    <source>
        <dbReference type="Proteomes" id="UP000682782"/>
    </source>
</evidence>
<gene>
    <name evidence="1" type="ORF">JYE49_02865</name>
</gene>
<organism evidence="1 2">
    <name type="scientific">Aristaeella hokkaidonensis</name>
    <dbReference type="NCBI Taxonomy" id="3046382"/>
    <lineage>
        <taxon>Bacteria</taxon>
        <taxon>Bacillati</taxon>
        <taxon>Bacillota</taxon>
        <taxon>Clostridia</taxon>
        <taxon>Eubacteriales</taxon>
        <taxon>Aristaeellaceae</taxon>
        <taxon>Aristaeella</taxon>
    </lineage>
</organism>
<evidence type="ECO:0000313" key="1">
    <source>
        <dbReference type="EMBL" id="QUC67661.1"/>
    </source>
</evidence>
<protein>
    <submittedName>
        <fullName evidence="1">Uncharacterized protein</fullName>
    </submittedName>
</protein>
<name>A0AC61NAV7_9FIRM</name>
<sequence>MKKFIAFICALVLVCSIAAVTLAACDHPGQTLVYSTITRTWTEPRWVQCAYNPYMHAHTIKYMEKANVYYCHICDRSYVKYITVFLSETCPCVH</sequence>
<dbReference type="Proteomes" id="UP000682782">
    <property type="component" value="Chromosome"/>
</dbReference>
<accession>A0AC61NAV7</accession>
<keyword evidence="2" id="KW-1185">Reference proteome</keyword>